<keyword evidence="2" id="KW-1185">Reference proteome</keyword>
<organism evidence="1 2">
    <name type="scientific">Trichinella nelsoni</name>
    <dbReference type="NCBI Taxonomy" id="6336"/>
    <lineage>
        <taxon>Eukaryota</taxon>
        <taxon>Metazoa</taxon>
        <taxon>Ecdysozoa</taxon>
        <taxon>Nematoda</taxon>
        <taxon>Enoplea</taxon>
        <taxon>Dorylaimia</taxon>
        <taxon>Trichinellida</taxon>
        <taxon>Trichinellidae</taxon>
        <taxon>Trichinella</taxon>
    </lineage>
</organism>
<evidence type="ECO:0000313" key="2">
    <source>
        <dbReference type="Proteomes" id="UP000054630"/>
    </source>
</evidence>
<gene>
    <name evidence="1" type="ORF">T07_11897</name>
</gene>
<dbReference type="EMBL" id="JYDL01000049">
    <property type="protein sequence ID" value="KRX20431.1"/>
    <property type="molecule type" value="Genomic_DNA"/>
</dbReference>
<reference evidence="1 2" key="1">
    <citation type="submission" date="2015-01" db="EMBL/GenBank/DDBJ databases">
        <title>Evolution of Trichinella species and genotypes.</title>
        <authorList>
            <person name="Korhonen P.K."/>
            <person name="Edoardo P."/>
            <person name="Giuseppe L.R."/>
            <person name="Gasser R.B."/>
        </authorList>
    </citation>
    <scope>NUCLEOTIDE SEQUENCE [LARGE SCALE GENOMIC DNA]</scope>
    <source>
        <strain evidence="1">ISS37</strain>
    </source>
</reference>
<evidence type="ECO:0000313" key="1">
    <source>
        <dbReference type="EMBL" id="KRX20431.1"/>
    </source>
</evidence>
<sequence length="110" mass="12392">MEGVGLLDRQIGAYRPTIRGKNGISLCSFINALKAATIALNSAYSLFYREKKSRNALSQLQHRRHVFFRLLQSDQSPPLTAALCRNCLNCLISGSMACKPYFYYRTIGEL</sequence>
<accession>A0A0V0S1A7</accession>
<evidence type="ECO:0008006" key="3">
    <source>
        <dbReference type="Google" id="ProtNLM"/>
    </source>
</evidence>
<dbReference type="Proteomes" id="UP000054630">
    <property type="component" value="Unassembled WGS sequence"/>
</dbReference>
<protein>
    <recommendedName>
        <fullName evidence="3">PiggyBac transposable element-derived protein domain-containing protein</fullName>
    </recommendedName>
</protein>
<dbReference type="AlphaFoldDB" id="A0A0V0S1A7"/>
<comment type="caution">
    <text evidence="1">The sequence shown here is derived from an EMBL/GenBank/DDBJ whole genome shotgun (WGS) entry which is preliminary data.</text>
</comment>
<dbReference type="OrthoDB" id="10545035at2759"/>
<name>A0A0V0S1A7_9BILA</name>
<proteinExistence type="predicted"/>